<protein>
    <recommendedName>
        <fullName evidence="6">Choline monooxygenase, chloroplastic</fullName>
        <ecNumber evidence="5">1.14.15.7</ecNumber>
    </recommendedName>
</protein>
<keyword evidence="12" id="KW-0520">NAD</keyword>
<dbReference type="InterPro" id="IPR036922">
    <property type="entry name" value="Rieske_2Fe-2S_sf"/>
</dbReference>
<evidence type="ECO:0000256" key="4">
    <source>
        <dbReference type="ARBA" id="ARBA00010848"/>
    </source>
</evidence>
<comment type="function">
    <text evidence="2">Catalyzes the first step of the osmoprotectant glycine betaine synthesis.</text>
</comment>
<dbReference type="InterPro" id="IPR001663">
    <property type="entry name" value="Rng_hydr_dOase-A"/>
</dbReference>
<dbReference type="CDD" id="cd00680">
    <property type="entry name" value="RHO_alpha_C"/>
    <property type="match status" value="1"/>
</dbReference>
<evidence type="ECO:0000256" key="6">
    <source>
        <dbReference type="ARBA" id="ARBA00014931"/>
    </source>
</evidence>
<keyword evidence="8" id="KW-0479">Metal-binding</keyword>
<dbReference type="UniPathway" id="UPA00529">
    <property type="reaction ID" value="UER00430"/>
</dbReference>
<evidence type="ECO:0000256" key="9">
    <source>
        <dbReference type="ARBA" id="ARBA00023002"/>
    </source>
</evidence>
<dbReference type="InterPro" id="IPR015879">
    <property type="entry name" value="Ring_hydroxy_dOase_asu_C_dom"/>
</dbReference>
<dbReference type="Gene3D" id="2.102.10.10">
    <property type="entry name" value="Rieske [2Fe-2S] iron-sulphur domain"/>
    <property type="match status" value="1"/>
</dbReference>
<keyword evidence="9" id="KW-0560">Oxidoreductase</keyword>
<evidence type="ECO:0000256" key="14">
    <source>
        <dbReference type="SAM" id="MobiDB-lite"/>
    </source>
</evidence>
<keyword evidence="16" id="KW-0503">Monooxygenase</keyword>
<evidence type="ECO:0000256" key="13">
    <source>
        <dbReference type="ARBA" id="ARBA00049097"/>
    </source>
</evidence>
<comment type="pathway">
    <text evidence="3">Amine and polyamine biosynthesis; betaine biosynthesis via choline pathway; betaine aldehyde from choline (monooxygenase route): step 1/1.</text>
</comment>
<dbReference type="AlphaFoldDB" id="A0A8H6R7A8"/>
<evidence type="ECO:0000313" key="17">
    <source>
        <dbReference type="Proteomes" id="UP000660729"/>
    </source>
</evidence>
<evidence type="ECO:0000256" key="10">
    <source>
        <dbReference type="ARBA" id="ARBA00023004"/>
    </source>
</evidence>
<sequence>MPSKVKSKGPQTSSPYTDGQKEPMRALPASWYTSNEMFDLEKRAIFSKKWMLITHEVRLPKPGDWIRFEITGYVYVISRDRKGQINAFHNTCRHRGYAVVDRPSGNNQILMCKYHGWSYSLDGRLTKANWYEDVENFDKTQNNLFKIHTKVDALGFIWVNLDAAEDPEPWEDEFDDVDKQERYNGYDLNDYVFDHEFEIDADANWKLASDNFNECYHCPTSHPGIEALFDVELLTLDSMKGCMIAESPQDEEQKRNGMKICTTYYFPNVSTNILPNYIMLQRFLPQSARKTKMHYQIFRNKNADQEKFDLIDKMYVKVMEEDKGLACGVQKNMDRGLFVNGQCHPRVESAALHMQARTREIVKQHAELEKTAGRQIWPAQHVKSFDAATKDDEDFCAGLACAPGRQEVLAW</sequence>
<evidence type="ECO:0000259" key="15">
    <source>
        <dbReference type="PROSITE" id="PS51296"/>
    </source>
</evidence>
<dbReference type="OrthoDB" id="426882at2759"/>
<evidence type="ECO:0000256" key="1">
    <source>
        <dbReference type="ARBA" id="ARBA00001962"/>
    </source>
</evidence>
<dbReference type="Pfam" id="PF00848">
    <property type="entry name" value="Ring_hydroxyl_A"/>
    <property type="match status" value="1"/>
</dbReference>
<dbReference type="Pfam" id="PF00355">
    <property type="entry name" value="Rieske"/>
    <property type="match status" value="1"/>
</dbReference>
<accession>A0A8H6R7A8</accession>
<name>A0A8H6R7A8_9PEZI</name>
<evidence type="ECO:0000256" key="11">
    <source>
        <dbReference type="ARBA" id="ARBA00023014"/>
    </source>
</evidence>
<feature type="domain" description="Rieske" evidence="15">
    <location>
        <begin position="50"/>
        <end position="128"/>
    </location>
</feature>
<gene>
    <name evidence="16" type="ORF">HII31_13452</name>
</gene>
<dbReference type="PRINTS" id="PR00090">
    <property type="entry name" value="RNGDIOXGNASE"/>
</dbReference>
<proteinExistence type="inferred from homology"/>
<keyword evidence="11" id="KW-0411">Iron-sulfur</keyword>
<dbReference type="InterPro" id="IPR017941">
    <property type="entry name" value="Rieske_2Fe-2S"/>
</dbReference>
<dbReference type="Proteomes" id="UP000660729">
    <property type="component" value="Unassembled WGS sequence"/>
</dbReference>
<evidence type="ECO:0000256" key="12">
    <source>
        <dbReference type="ARBA" id="ARBA00023027"/>
    </source>
</evidence>
<dbReference type="PROSITE" id="PS51296">
    <property type="entry name" value="RIESKE"/>
    <property type="match status" value="1"/>
</dbReference>
<dbReference type="PANTHER" id="PTHR43756:SF5">
    <property type="entry name" value="CHOLINE MONOOXYGENASE, CHLOROPLASTIC"/>
    <property type="match status" value="1"/>
</dbReference>
<organism evidence="16 17">
    <name type="scientific">Pseudocercospora fuligena</name>
    <dbReference type="NCBI Taxonomy" id="685502"/>
    <lineage>
        <taxon>Eukaryota</taxon>
        <taxon>Fungi</taxon>
        <taxon>Dikarya</taxon>
        <taxon>Ascomycota</taxon>
        <taxon>Pezizomycotina</taxon>
        <taxon>Dothideomycetes</taxon>
        <taxon>Dothideomycetidae</taxon>
        <taxon>Mycosphaerellales</taxon>
        <taxon>Mycosphaerellaceae</taxon>
        <taxon>Pseudocercospora</taxon>
    </lineage>
</organism>
<evidence type="ECO:0000256" key="8">
    <source>
        <dbReference type="ARBA" id="ARBA00022723"/>
    </source>
</evidence>
<dbReference type="InterPro" id="IPR015881">
    <property type="entry name" value="ARHD_Rieske_2Fe_2S"/>
</dbReference>
<reference evidence="16" key="1">
    <citation type="submission" date="2020-04" db="EMBL/GenBank/DDBJ databases">
        <title>Draft genome resource of the tomato pathogen Pseudocercospora fuligena.</title>
        <authorList>
            <person name="Zaccaron A."/>
        </authorList>
    </citation>
    <scope>NUCLEOTIDE SEQUENCE</scope>
    <source>
        <strain evidence="16">PF001</strain>
    </source>
</reference>
<evidence type="ECO:0000256" key="2">
    <source>
        <dbReference type="ARBA" id="ARBA00002149"/>
    </source>
</evidence>
<dbReference type="CDD" id="cd03469">
    <property type="entry name" value="Rieske_RO_Alpha_N"/>
    <property type="match status" value="1"/>
</dbReference>
<keyword evidence="7" id="KW-0001">2Fe-2S</keyword>
<dbReference type="SUPFAM" id="SSF50022">
    <property type="entry name" value="ISP domain"/>
    <property type="match status" value="1"/>
</dbReference>
<keyword evidence="10" id="KW-0408">Iron</keyword>
<evidence type="ECO:0000313" key="16">
    <source>
        <dbReference type="EMBL" id="KAF7185177.1"/>
    </source>
</evidence>
<dbReference type="Gene3D" id="3.90.380.10">
    <property type="entry name" value="Naphthalene 1,2-dioxygenase Alpha Subunit, Chain A, domain 1"/>
    <property type="match status" value="2"/>
</dbReference>
<evidence type="ECO:0000256" key="5">
    <source>
        <dbReference type="ARBA" id="ARBA00012763"/>
    </source>
</evidence>
<dbReference type="GO" id="GO:0051537">
    <property type="term" value="F:2 iron, 2 sulfur cluster binding"/>
    <property type="evidence" value="ECO:0007669"/>
    <property type="project" value="UniProtKB-KW"/>
</dbReference>
<dbReference type="EMBL" id="JABCIY010000342">
    <property type="protein sequence ID" value="KAF7185177.1"/>
    <property type="molecule type" value="Genomic_DNA"/>
</dbReference>
<comment type="cofactor">
    <cofactor evidence="1">
        <name>Fe cation</name>
        <dbReference type="ChEBI" id="CHEBI:24875"/>
    </cofactor>
</comment>
<dbReference type="EC" id="1.14.15.7" evidence="5"/>
<comment type="similarity">
    <text evidence="4">Belongs to the choline monooxygenase family.</text>
</comment>
<keyword evidence="17" id="KW-1185">Reference proteome</keyword>
<evidence type="ECO:0000256" key="3">
    <source>
        <dbReference type="ARBA" id="ARBA00004866"/>
    </source>
</evidence>
<dbReference type="PANTHER" id="PTHR43756">
    <property type="entry name" value="CHOLINE MONOOXYGENASE, CHLOROPLASTIC"/>
    <property type="match status" value="1"/>
</dbReference>
<feature type="region of interest" description="Disordered" evidence="14">
    <location>
        <begin position="1"/>
        <end position="22"/>
    </location>
</feature>
<dbReference type="PROSITE" id="PS00570">
    <property type="entry name" value="RING_HYDROXYL_ALPHA"/>
    <property type="match status" value="1"/>
</dbReference>
<dbReference type="SUPFAM" id="SSF55961">
    <property type="entry name" value="Bet v1-like"/>
    <property type="match status" value="1"/>
</dbReference>
<dbReference type="GO" id="GO:0019285">
    <property type="term" value="P:glycine betaine biosynthetic process from choline"/>
    <property type="evidence" value="ECO:0007669"/>
    <property type="project" value="UniProtKB-UniPathway"/>
</dbReference>
<comment type="caution">
    <text evidence="16">The sequence shown here is derived from an EMBL/GenBank/DDBJ whole genome shotgun (WGS) entry which is preliminary data.</text>
</comment>
<dbReference type="GO" id="GO:0019133">
    <property type="term" value="F:choline monooxygenase activity"/>
    <property type="evidence" value="ECO:0007669"/>
    <property type="project" value="UniProtKB-EC"/>
</dbReference>
<dbReference type="GO" id="GO:0005506">
    <property type="term" value="F:iron ion binding"/>
    <property type="evidence" value="ECO:0007669"/>
    <property type="project" value="InterPro"/>
</dbReference>
<comment type="catalytic activity">
    <reaction evidence="13">
        <text>choline + 2 reduced [2Fe-2S]-[ferredoxin] + O2 + 2 H(+) = betaine aldehyde hydrate + 2 oxidized [2Fe-2S]-[ferredoxin] + H2O</text>
        <dbReference type="Rhea" id="RHEA:17769"/>
        <dbReference type="Rhea" id="RHEA-COMP:10000"/>
        <dbReference type="Rhea" id="RHEA-COMP:10001"/>
        <dbReference type="ChEBI" id="CHEBI:15354"/>
        <dbReference type="ChEBI" id="CHEBI:15377"/>
        <dbReference type="ChEBI" id="CHEBI:15378"/>
        <dbReference type="ChEBI" id="CHEBI:15379"/>
        <dbReference type="ChEBI" id="CHEBI:15870"/>
        <dbReference type="ChEBI" id="CHEBI:33737"/>
        <dbReference type="ChEBI" id="CHEBI:33738"/>
        <dbReference type="EC" id="1.14.15.7"/>
    </reaction>
</comment>
<evidence type="ECO:0000256" key="7">
    <source>
        <dbReference type="ARBA" id="ARBA00022714"/>
    </source>
</evidence>